<dbReference type="OrthoDB" id="7994667at2"/>
<dbReference type="InterPro" id="IPR041920">
    <property type="entry name" value="ROS/MUCR_sf"/>
</dbReference>
<dbReference type="RefSeq" id="WP_149817572.1">
    <property type="nucleotide sequence ID" value="NZ_VUOA01000020.1"/>
</dbReference>
<dbReference type="EMBL" id="VUOA01000020">
    <property type="protein sequence ID" value="KAA2237071.1"/>
    <property type="molecule type" value="Genomic_DNA"/>
</dbReference>
<reference evidence="2 3" key="2">
    <citation type="submission" date="2019-09" db="EMBL/GenBank/DDBJ databases">
        <authorList>
            <person name="Jin C."/>
        </authorList>
    </citation>
    <scope>NUCLEOTIDE SEQUENCE [LARGE SCALE GENOMIC DNA]</scope>
    <source>
        <strain evidence="2 3">BN140002</strain>
    </source>
</reference>
<organism evidence="2 3">
    <name type="scientific">Salinarimonas soli</name>
    <dbReference type="NCBI Taxonomy" id="1638099"/>
    <lineage>
        <taxon>Bacteria</taxon>
        <taxon>Pseudomonadati</taxon>
        <taxon>Pseudomonadota</taxon>
        <taxon>Alphaproteobacteria</taxon>
        <taxon>Hyphomicrobiales</taxon>
        <taxon>Salinarimonadaceae</taxon>
        <taxon>Salinarimonas</taxon>
    </lineage>
</organism>
<dbReference type="Proteomes" id="UP000323142">
    <property type="component" value="Unassembled WGS sequence"/>
</dbReference>
<comment type="caution">
    <text evidence="2">The sequence shown here is derived from an EMBL/GenBank/DDBJ whole genome shotgun (WGS) entry which is preliminary data.</text>
</comment>
<dbReference type="GO" id="GO:0008270">
    <property type="term" value="F:zinc ion binding"/>
    <property type="evidence" value="ECO:0007669"/>
    <property type="project" value="InterPro"/>
</dbReference>
<sequence>MVAEGSQRVRLIQLTADIMAAYVSQNHLTLAEVQELIGSVHTALVALEKRPASKPARPEPHIPIRRTVTPDFLISLEDGKPYRSLRRHLRARGMTPEAYRSKWGLPHDYPMVAVNYSQQRSQRAKEMGLSQFRRKARAK</sequence>
<evidence type="ECO:0000313" key="3">
    <source>
        <dbReference type="Proteomes" id="UP000323142"/>
    </source>
</evidence>
<name>A0A5B2VDD5_9HYPH</name>
<proteinExistence type="inferred from homology"/>
<dbReference type="InterPro" id="IPR008807">
    <property type="entry name" value="ROS_MUCR"/>
</dbReference>
<evidence type="ECO:0000256" key="1">
    <source>
        <dbReference type="ARBA" id="ARBA00007031"/>
    </source>
</evidence>
<dbReference type="GO" id="GO:0006355">
    <property type="term" value="P:regulation of DNA-templated transcription"/>
    <property type="evidence" value="ECO:0007669"/>
    <property type="project" value="InterPro"/>
</dbReference>
<evidence type="ECO:0000313" key="2">
    <source>
        <dbReference type="EMBL" id="KAA2237071.1"/>
    </source>
</evidence>
<dbReference type="GO" id="GO:0003677">
    <property type="term" value="F:DNA binding"/>
    <property type="evidence" value="ECO:0007669"/>
    <property type="project" value="InterPro"/>
</dbReference>
<dbReference type="Pfam" id="PF05443">
    <property type="entry name" value="ROS_MUCR"/>
    <property type="match status" value="1"/>
</dbReference>
<gene>
    <name evidence="2" type="ORF">F0L46_11445</name>
</gene>
<keyword evidence="3" id="KW-1185">Reference proteome</keyword>
<reference evidence="2 3" key="1">
    <citation type="submission" date="2019-09" db="EMBL/GenBank/DDBJ databases">
        <title>Salinarimonas rosea gen. nov., sp. nov., a new member of the a-2 subgroup of the Proteobacteria.</title>
        <authorList>
            <person name="Liu J."/>
        </authorList>
    </citation>
    <scope>NUCLEOTIDE SEQUENCE [LARGE SCALE GENOMIC DNA]</scope>
    <source>
        <strain evidence="2 3">BN140002</strain>
    </source>
</reference>
<dbReference type="AlphaFoldDB" id="A0A5B2VDD5"/>
<comment type="similarity">
    <text evidence="1">Belongs to the ros/MucR family.</text>
</comment>
<dbReference type="Gene3D" id="1.10.10.1550">
    <property type="entry name" value="ROS/MUCR transcriptional regulator protein"/>
    <property type="match status" value="1"/>
</dbReference>
<accession>A0A5B2VDD5</accession>
<protein>
    <submittedName>
        <fullName evidence="2">MucR family transcriptional regulator</fullName>
    </submittedName>
</protein>